<evidence type="ECO:0000313" key="2">
    <source>
        <dbReference type="Proteomes" id="UP001206925"/>
    </source>
</evidence>
<dbReference type="PANTHER" id="PTHR34630:SF17">
    <property type="entry name" value="OS06G0304700 PROTEIN"/>
    <property type="match status" value="1"/>
</dbReference>
<dbReference type="InterPro" id="IPR032675">
    <property type="entry name" value="LRR_dom_sf"/>
</dbReference>
<comment type="caution">
    <text evidence="1">The sequence shown here is derived from an EMBL/GenBank/DDBJ whole genome shotgun (WGS) entry which is preliminary data.</text>
</comment>
<dbReference type="AlphaFoldDB" id="A0AAD5CNA5"/>
<protein>
    <submittedName>
        <fullName evidence="1">Uncharacterized protein</fullName>
    </submittedName>
</protein>
<reference evidence="1" key="1">
    <citation type="submission" date="2022-06" db="EMBL/GenBank/DDBJ databases">
        <title>Uncovering the hologenomic basis of an extraordinary plant invasion.</title>
        <authorList>
            <person name="Bieker V.C."/>
            <person name="Martin M.D."/>
            <person name="Gilbert T."/>
            <person name="Hodgins K."/>
            <person name="Battlay P."/>
            <person name="Petersen B."/>
            <person name="Wilson J."/>
        </authorList>
    </citation>
    <scope>NUCLEOTIDE SEQUENCE</scope>
    <source>
        <strain evidence="1">AA19_3_7</strain>
        <tissue evidence="1">Leaf</tissue>
    </source>
</reference>
<dbReference type="PANTHER" id="PTHR34630">
    <property type="entry name" value="OS11G0677101 PROTEIN"/>
    <property type="match status" value="1"/>
</dbReference>
<keyword evidence="2" id="KW-1185">Reference proteome</keyword>
<dbReference type="Gene3D" id="3.80.10.10">
    <property type="entry name" value="Ribonuclease Inhibitor"/>
    <property type="match status" value="1"/>
</dbReference>
<name>A0AAD5CNA5_AMBAR</name>
<accession>A0AAD5CNA5</accession>
<dbReference type="Proteomes" id="UP001206925">
    <property type="component" value="Unassembled WGS sequence"/>
</dbReference>
<proteinExistence type="predicted"/>
<gene>
    <name evidence="1" type="ORF">M8C21_016892</name>
</gene>
<dbReference type="EMBL" id="JAMZMK010007447">
    <property type="protein sequence ID" value="KAI7744757.1"/>
    <property type="molecule type" value="Genomic_DNA"/>
</dbReference>
<evidence type="ECO:0000313" key="1">
    <source>
        <dbReference type="EMBL" id="KAI7744757.1"/>
    </source>
</evidence>
<dbReference type="SUPFAM" id="SSF52058">
    <property type="entry name" value="L domain-like"/>
    <property type="match status" value="1"/>
</dbReference>
<sequence length="369" mass="41444">MGGWEKWLTNSGGVFPLLQELHIENCPNLVEVKLEVLPSLNVLNINTCDSGVLRRLVEVASAITKLEIREISGLNDVVWRGITVYLGAIEELSIFHCNEIRYLWESEAVASKVLVKLIKLKVGRCDNLVSLGEKEEGDNCRSNFLRYLKTLEVCDCSKMECCSCPDNIEMLRVASCTSLTSIFFPTGGQKLKSLEIIFCEKLLEKEWRRQKTNSNNTIIMPILEDAYISDWTVHKSIIELKYLVHLTSLTITWCESLESFSGNELPNLTLLTHLQIHNCSNLDASFCGNWPLNLRFSVVGKLKKSISEWGQQNFPTSLVKLWLYGDDGVSSSSQISHLLPSSLTSLGIRKLVAEVSCGAVLVKCNLERL</sequence>
<organism evidence="1 2">
    <name type="scientific">Ambrosia artemisiifolia</name>
    <name type="common">Common ragweed</name>
    <dbReference type="NCBI Taxonomy" id="4212"/>
    <lineage>
        <taxon>Eukaryota</taxon>
        <taxon>Viridiplantae</taxon>
        <taxon>Streptophyta</taxon>
        <taxon>Embryophyta</taxon>
        <taxon>Tracheophyta</taxon>
        <taxon>Spermatophyta</taxon>
        <taxon>Magnoliopsida</taxon>
        <taxon>eudicotyledons</taxon>
        <taxon>Gunneridae</taxon>
        <taxon>Pentapetalae</taxon>
        <taxon>asterids</taxon>
        <taxon>campanulids</taxon>
        <taxon>Asterales</taxon>
        <taxon>Asteraceae</taxon>
        <taxon>Asteroideae</taxon>
        <taxon>Heliantheae alliance</taxon>
        <taxon>Heliantheae</taxon>
        <taxon>Ambrosia</taxon>
    </lineage>
</organism>